<sequence>MHIAVISYSHDAYQVLRLPEILHKLGCEITLICAPPCLLLQSIYPKQAFVDLAPSFANVDEHQRRIHFAKLLLKEKVNFLLPVKDQEHNDVFAIYDFVLEQDCFSQQEKAQISRLWFDSFGDLYLRRGLASRLNFVDICQQLQLPTPAFVDIRDTEQVETLLQQSSSIMLKLDGSVGGSDVHKIHDLEQLKRFYQANRQYSGIAQTFIKGKVGCFAFAAWRGQYQAGNSALVDATLHHEFSQASRFAVTHIAALETYAQKLVQATQYSGFGSIDFIVKENGDVELIEFNARITKLTTLGDFWRCDPIAALVNKMLNKPWQSSGRDLGKKVSCFPYEWLKNHKADGLSDNVLDIPWSEVHMLQALIKQKLNA</sequence>
<evidence type="ECO:0000313" key="4">
    <source>
        <dbReference type="Proteomes" id="UP000244441"/>
    </source>
</evidence>
<dbReference type="Gene3D" id="3.30.470.20">
    <property type="entry name" value="ATP-grasp fold, B domain"/>
    <property type="match status" value="1"/>
</dbReference>
<dbReference type="GO" id="GO:0046872">
    <property type="term" value="F:metal ion binding"/>
    <property type="evidence" value="ECO:0007669"/>
    <property type="project" value="InterPro"/>
</dbReference>
<dbReference type="Pfam" id="PF02655">
    <property type="entry name" value="ATP-grasp_3"/>
    <property type="match status" value="1"/>
</dbReference>
<evidence type="ECO:0000259" key="2">
    <source>
        <dbReference type="PROSITE" id="PS50975"/>
    </source>
</evidence>
<accession>A0A2S0VR12</accession>
<name>A0A2S0VR12_9ALTE</name>
<dbReference type="EMBL" id="CP026604">
    <property type="protein sequence ID" value="AWB66651.1"/>
    <property type="molecule type" value="Genomic_DNA"/>
</dbReference>
<dbReference type="SUPFAM" id="SSF56059">
    <property type="entry name" value="Glutathione synthetase ATP-binding domain-like"/>
    <property type="match status" value="1"/>
</dbReference>
<dbReference type="KEGG" id="cate:C2869_09495"/>
<keyword evidence="4" id="KW-1185">Reference proteome</keyword>
<gene>
    <name evidence="3" type="ORF">C2869_09495</name>
</gene>
<reference evidence="3 4" key="1">
    <citation type="submission" date="2018-01" db="EMBL/GenBank/DDBJ databases">
        <title>Genome sequence of a Cantenovulum-like bacteria.</title>
        <authorList>
            <person name="Tan W.R."/>
            <person name="Lau N.-S."/>
            <person name="Go F."/>
            <person name="Amirul A.-A.A."/>
        </authorList>
    </citation>
    <scope>NUCLEOTIDE SEQUENCE [LARGE SCALE GENOMIC DNA]</scope>
    <source>
        <strain evidence="3 4">CCB-QB4</strain>
    </source>
</reference>
<feature type="domain" description="ATP-grasp" evidence="2">
    <location>
        <begin position="136"/>
        <end position="315"/>
    </location>
</feature>
<dbReference type="Proteomes" id="UP000244441">
    <property type="component" value="Chromosome"/>
</dbReference>
<protein>
    <recommendedName>
        <fullName evidence="2">ATP-grasp domain-containing protein</fullName>
    </recommendedName>
</protein>
<keyword evidence="1" id="KW-0547">Nucleotide-binding</keyword>
<dbReference type="AlphaFoldDB" id="A0A2S0VR12"/>
<dbReference type="RefSeq" id="WP_108602711.1">
    <property type="nucleotide sequence ID" value="NZ_CP026604.1"/>
</dbReference>
<organism evidence="3 4">
    <name type="scientific">Saccharobesus litoralis</name>
    <dbReference type="NCBI Taxonomy" id="2172099"/>
    <lineage>
        <taxon>Bacteria</taxon>
        <taxon>Pseudomonadati</taxon>
        <taxon>Pseudomonadota</taxon>
        <taxon>Gammaproteobacteria</taxon>
        <taxon>Alteromonadales</taxon>
        <taxon>Alteromonadaceae</taxon>
        <taxon>Saccharobesus</taxon>
    </lineage>
</organism>
<dbReference type="GO" id="GO:0005524">
    <property type="term" value="F:ATP binding"/>
    <property type="evidence" value="ECO:0007669"/>
    <property type="project" value="UniProtKB-UniRule"/>
</dbReference>
<evidence type="ECO:0000313" key="3">
    <source>
        <dbReference type="EMBL" id="AWB66651.1"/>
    </source>
</evidence>
<dbReference type="InterPro" id="IPR011761">
    <property type="entry name" value="ATP-grasp"/>
</dbReference>
<dbReference type="InterPro" id="IPR003806">
    <property type="entry name" value="ATP-grasp_PylC-type"/>
</dbReference>
<evidence type="ECO:0000256" key="1">
    <source>
        <dbReference type="PROSITE-ProRule" id="PRU00409"/>
    </source>
</evidence>
<proteinExistence type="predicted"/>
<keyword evidence="1" id="KW-0067">ATP-binding</keyword>
<dbReference type="PROSITE" id="PS50975">
    <property type="entry name" value="ATP_GRASP"/>
    <property type="match status" value="1"/>
</dbReference>
<dbReference type="OrthoDB" id="5372487at2"/>